<organism evidence="2 3">
    <name type="scientific">Pristionchus mayeri</name>
    <dbReference type="NCBI Taxonomy" id="1317129"/>
    <lineage>
        <taxon>Eukaryota</taxon>
        <taxon>Metazoa</taxon>
        <taxon>Ecdysozoa</taxon>
        <taxon>Nematoda</taxon>
        <taxon>Chromadorea</taxon>
        <taxon>Rhabditida</taxon>
        <taxon>Rhabditina</taxon>
        <taxon>Diplogasteromorpha</taxon>
        <taxon>Diplogasteroidea</taxon>
        <taxon>Neodiplogasteridae</taxon>
        <taxon>Pristionchus</taxon>
    </lineage>
</organism>
<protein>
    <submittedName>
        <fullName evidence="2">Uncharacterized protein</fullName>
    </submittedName>
</protein>
<accession>A0AAN5IDN5</accession>
<name>A0AAN5IDN5_9BILA</name>
<feature type="region of interest" description="Disordered" evidence="1">
    <location>
        <begin position="1"/>
        <end position="23"/>
    </location>
</feature>
<evidence type="ECO:0000313" key="2">
    <source>
        <dbReference type="EMBL" id="GMR60225.1"/>
    </source>
</evidence>
<dbReference type="AlphaFoldDB" id="A0AAN5IDN5"/>
<evidence type="ECO:0000256" key="1">
    <source>
        <dbReference type="SAM" id="MobiDB-lite"/>
    </source>
</evidence>
<feature type="non-terminal residue" evidence="2">
    <location>
        <position position="114"/>
    </location>
</feature>
<feature type="non-terminal residue" evidence="2">
    <location>
        <position position="1"/>
    </location>
</feature>
<reference evidence="3" key="1">
    <citation type="submission" date="2022-10" db="EMBL/GenBank/DDBJ databases">
        <title>Genome assembly of Pristionchus species.</title>
        <authorList>
            <person name="Yoshida K."/>
            <person name="Sommer R.J."/>
        </authorList>
    </citation>
    <scope>NUCLEOTIDE SEQUENCE [LARGE SCALE GENOMIC DNA]</scope>
    <source>
        <strain evidence="3">RS5460</strain>
    </source>
</reference>
<evidence type="ECO:0000313" key="3">
    <source>
        <dbReference type="Proteomes" id="UP001328107"/>
    </source>
</evidence>
<sequence>DYMLEGLRRERKRARQQDQSRNDPFRELVYGLNYALETMMKALKSSRDSKEDEALPTCKQAPSAVPLMQNGSRKDTLTMDGVPAAKSSLPSVSCFSRNGDGRIDLSETIPRSSM</sequence>
<comment type="caution">
    <text evidence="2">The sequence shown here is derived from an EMBL/GenBank/DDBJ whole genome shotgun (WGS) entry which is preliminary data.</text>
</comment>
<dbReference type="Proteomes" id="UP001328107">
    <property type="component" value="Unassembled WGS sequence"/>
</dbReference>
<keyword evidence="3" id="KW-1185">Reference proteome</keyword>
<gene>
    <name evidence="2" type="ORF">PMAYCL1PPCAC_30420</name>
</gene>
<proteinExistence type="predicted"/>
<dbReference type="EMBL" id="BTRK01000006">
    <property type="protein sequence ID" value="GMR60225.1"/>
    <property type="molecule type" value="Genomic_DNA"/>
</dbReference>